<sequence>MHRVRSSAKTNAHGTPSTKSAPSRTNSRATVQPASSTPVALPVQNNQDQQADNQETRAEEVKKNIIVRFMMAVKGILFYSVINVLLVFVPVGMVVHFTSMPAGVVFAMNAIAIVPLAGLLSHATESVASRMGDTVGALINVTFGNAVELIIFIIALVKDEIRIVQASLVGSILANLLLILGMSFFLGGLRFREQIYNSTVTQMSSCLLSLSVTSLLLPTAFHASFHNLETANFKVLEVSRGTSVVLLLVYLLYLVFQLRSHSYMYESTPQEVIERESVPGPAAQYFHPSPPSSSRSSSSQSDTDGSLPSDSRRRRRMKRMMKRGKKSRKSSPGSSKIPGPSGAHGGSRAATPDLRDPKPPRRITLVDSPIAVTPITTPGTVCAEDPMEKVGTSEGRKKQSTRSEHRRPNQMHGGLIGEKTVVEKAIPSVTSAGAMSSPRRVDFALASNIEAQQPLGRSRPFSLRSLRPPTNAFTASPINPFAVASAAASGIVDSSGEPKTNLKRSRTLPASRRPPATTTTRTATGAITPLTDGRKRSRTLPTTTPNDSIAFQANCQVPGSTDPPHDNNNTTAEGDDDENEKQHQTSITTAILLLLTSTGLVAVCAEFMVDSIDAIVTTNQSSSSGGGISEAFIGLILLPIVGNAAEHVTAVSVALKNKMDLAIGVALGSSIQIALFITPLVVLIGWILGKDMSLFFTLFETICMFVSAFIVNFLVLDGRSNYLEGALLCSAYVIISVAAFFSPNPRAASELGGGGSGDGGV</sequence>
<dbReference type="PANTHER" id="PTHR31503">
    <property type="entry name" value="VACUOLAR CALCIUM ION TRANSPORTER"/>
    <property type="match status" value="1"/>
</dbReference>
<keyword evidence="12" id="KW-1185">Reference proteome</keyword>
<keyword evidence="7 9" id="KW-0472">Membrane</keyword>
<dbReference type="InterPro" id="IPR044880">
    <property type="entry name" value="NCX_ion-bd_dom_sf"/>
</dbReference>
<keyword evidence="6" id="KW-0406">Ion transport</keyword>
<evidence type="ECO:0000259" key="10">
    <source>
        <dbReference type="Pfam" id="PF01699"/>
    </source>
</evidence>
<dbReference type="PANTHER" id="PTHR31503:SF18">
    <property type="entry name" value="CA(2+)_H(+) EXCHANGER, PUTATIVE (EUROFUNG)-RELATED"/>
    <property type="match status" value="1"/>
</dbReference>
<feature type="compositionally biased region" description="Basic residues" evidence="8">
    <location>
        <begin position="312"/>
        <end position="329"/>
    </location>
</feature>
<comment type="subcellular location">
    <subcellularLocation>
        <location evidence="1">Endomembrane system</location>
        <topology evidence="1">Multi-pass membrane protein</topology>
    </subcellularLocation>
</comment>
<feature type="transmembrane region" description="Helical" evidence="9">
    <location>
        <begin position="694"/>
        <end position="715"/>
    </location>
</feature>
<evidence type="ECO:0000256" key="8">
    <source>
        <dbReference type="SAM" id="MobiDB-lite"/>
    </source>
</evidence>
<feature type="transmembrane region" description="Helical" evidence="9">
    <location>
        <begin position="207"/>
        <end position="226"/>
    </location>
</feature>
<dbReference type="EMBL" id="MU858088">
    <property type="protein sequence ID" value="KAK4214779.1"/>
    <property type="molecule type" value="Genomic_DNA"/>
</dbReference>
<dbReference type="Gene3D" id="1.20.1420.30">
    <property type="entry name" value="NCX, central ion-binding region"/>
    <property type="match status" value="2"/>
</dbReference>
<evidence type="ECO:0000256" key="1">
    <source>
        <dbReference type="ARBA" id="ARBA00004127"/>
    </source>
</evidence>
<proteinExistence type="inferred from homology"/>
<comment type="caution">
    <text evidence="11">The sequence shown here is derived from an EMBL/GenBank/DDBJ whole genome shotgun (WGS) entry which is preliminary data.</text>
</comment>
<evidence type="ECO:0000313" key="11">
    <source>
        <dbReference type="EMBL" id="KAK4214779.1"/>
    </source>
</evidence>
<name>A0AAN7B8X7_9PEZI</name>
<feature type="compositionally biased region" description="Basic and acidic residues" evidence="8">
    <location>
        <begin position="394"/>
        <end position="407"/>
    </location>
</feature>
<dbReference type="Pfam" id="PF01699">
    <property type="entry name" value="Na_Ca_ex"/>
    <property type="match status" value="2"/>
</dbReference>
<dbReference type="InterPro" id="IPR004713">
    <property type="entry name" value="CaH_exchang"/>
</dbReference>
<accession>A0AAN7B8X7</accession>
<feature type="domain" description="Sodium/calcium exchanger membrane region" evidence="10">
    <location>
        <begin position="104"/>
        <end position="258"/>
    </location>
</feature>
<feature type="compositionally biased region" description="Low complexity" evidence="8">
    <location>
        <begin position="44"/>
        <end position="53"/>
    </location>
</feature>
<feature type="compositionally biased region" description="Low complexity" evidence="8">
    <location>
        <begin position="330"/>
        <end position="341"/>
    </location>
</feature>
<dbReference type="GO" id="GO:0015369">
    <property type="term" value="F:calcium:proton antiporter activity"/>
    <property type="evidence" value="ECO:0007669"/>
    <property type="project" value="TreeGrafter"/>
</dbReference>
<dbReference type="AlphaFoldDB" id="A0AAN7B8X7"/>
<feature type="transmembrane region" description="Helical" evidence="9">
    <location>
        <begin position="632"/>
        <end position="655"/>
    </location>
</feature>
<evidence type="ECO:0000256" key="3">
    <source>
        <dbReference type="ARBA" id="ARBA00022448"/>
    </source>
</evidence>
<evidence type="ECO:0000313" key="12">
    <source>
        <dbReference type="Proteomes" id="UP001301769"/>
    </source>
</evidence>
<keyword evidence="5 9" id="KW-1133">Transmembrane helix</keyword>
<keyword evidence="4 9" id="KW-0812">Transmembrane</keyword>
<feature type="transmembrane region" description="Helical" evidence="9">
    <location>
        <begin position="238"/>
        <end position="256"/>
    </location>
</feature>
<dbReference type="GO" id="GO:0012505">
    <property type="term" value="C:endomembrane system"/>
    <property type="evidence" value="ECO:0007669"/>
    <property type="project" value="UniProtKB-SubCell"/>
</dbReference>
<feature type="compositionally biased region" description="Polar residues" evidence="8">
    <location>
        <begin position="539"/>
        <end position="559"/>
    </location>
</feature>
<evidence type="ECO:0000256" key="2">
    <source>
        <dbReference type="ARBA" id="ARBA00008170"/>
    </source>
</evidence>
<feature type="transmembrane region" description="Helical" evidence="9">
    <location>
        <begin position="103"/>
        <end position="123"/>
    </location>
</feature>
<feature type="compositionally biased region" description="Low complexity" evidence="8">
    <location>
        <begin position="292"/>
        <end position="309"/>
    </location>
</feature>
<feature type="region of interest" description="Disordered" evidence="8">
    <location>
        <begin position="281"/>
        <end position="414"/>
    </location>
</feature>
<evidence type="ECO:0000256" key="9">
    <source>
        <dbReference type="SAM" id="Phobius"/>
    </source>
</evidence>
<feature type="compositionally biased region" description="Polar residues" evidence="8">
    <location>
        <begin position="7"/>
        <end position="38"/>
    </location>
</feature>
<gene>
    <name evidence="11" type="ORF">QBC37DRAFT_142633</name>
</gene>
<dbReference type="FunFam" id="1.20.1420.30:FF:000016">
    <property type="entry name" value="Membrane bound cation transporter"/>
    <property type="match status" value="1"/>
</dbReference>
<feature type="region of interest" description="Disordered" evidence="8">
    <location>
        <begin position="1"/>
        <end position="56"/>
    </location>
</feature>
<keyword evidence="3" id="KW-0813">Transport</keyword>
<feature type="transmembrane region" description="Helical" evidence="9">
    <location>
        <begin position="163"/>
        <end position="186"/>
    </location>
</feature>
<feature type="domain" description="Sodium/calcium exchanger membrane region" evidence="10">
    <location>
        <begin position="590"/>
        <end position="740"/>
    </location>
</feature>
<dbReference type="Proteomes" id="UP001301769">
    <property type="component" value="Unassembled WGS sequence"/>
</dbReference>
<dbReference type="InterPro" id="IPR004837">
    <property type="entry name" value="NaCa_Exmemb"/>
</dbReference>
<comment type="similarity">
    <text evidence="2">Belongs to the Ca(2+):cation antiporter (CaCA) (TC 2.A.19) family.</text>
</comment>
<organism evidence="11 12">
    <name type="scientific">Rhypophila decipiens</name>
    <dbReference type="NCBI Taxonomy" id="261697"/>
    <lineage>
        <taxon>Eukaryota</taxon>
        <taxon>Fungi</taxon>
        <taxon>Dikarya</taxon>
        <taxon>Ascomycota</taxon>
        <taxon>Pezizomycotina</taxon>
        <taxon>Sordariomycetes</taxon>
        <taxon>Sordariomycetidae</taxon>
        <taxon>Sordariales</taxon>
        <taxon>Naviculisporaceae</taxon>
        <taxon>Rhypophila</taxon>
    </lineage>
</organism>
<dbReference type="GO" id="GO:0000329">
    <property type="term" value="C:fungal-type vacuole membrane"/>
    <property type="evidence" value="ECO:0007669"/>
    <property type="project" value="TreeGrafter"/>
</dbReference>
<dbReference type="FunFam" id="1.20.1420.30:FF:000011">
    <property type="entry name" value="Vacuolar calcium ion transporter"/>
    <property type="match status" value="1"/>
</dbReference>
<dbReference type="GO" id="GO:0006874">
    <property type="term" value="P:intracellular calcium ion homeostasis"/>
    <property type="evidence" value="ECO:0007669"/>
    <property type="project" value="TreeGrafter"/>
</dbReference>
<evidence type="ECO:0000256" key="7">
    <source>
        <dbReference type="ARBA" id="ARBA00023136"/>
    </source>
</evidence>
<evidence type="ECO:0000256" key="5">
    <source>
        <dbReference type="ARBA" id="ARBA00022989"/>
    </source>
</evidence>
<feature type="transmembrane region" description="Helical" evidence="9">
    <location>
        <begin position="662"/>
        <end position="688"/>
    </location>
</feature>
<feature type="compositionally biased region" description="Low complexity" evidence="8">
    <location>
        <begin position="507"/>
        <end position="531"/>
    </location>
</feature>
<feature type="region of interest" description="Disordered" evidence="8">
    <location>
        <begin position="490"/>
        <end position="583"/>
    </location>
</feature>
<feature type="transmembrane region" description="Helical" evidence="9">
    <location>
        <begin position="76"/>
        <end position="97"/>
    </location>
</feature>
<reference evidence="11" key="2">
    <citation type="submission" date="2023-05" db="EMBL/GenBank/DDBJ databases">
        <authorList>
            <consortium name="Lawrence Berkeley National Laboratory"/>
            <person name="Steindorff A."/>
            <person name="Hensen N."/>
            <person name="Bonometti L."/>
            <person name="Westerberg I."/>
            <person name="Brannstrom I.O."/>
            <person name="Guillou S."/>
            <person name="Cros-Aarteil S."/>
            <person name="Calhoun S."/>
            <person name="Haridas S."/>
            <person name="Kuo A."/>
            <person name="Mondo S."/>
            <person name="Pangilinan J."/>
            <person name="Riley R."/>
            <person name="Labutti K."/>
            <person name="Andreopoulos B."/>
            <person name="Lipzen A."/>
            <person name="Chen C."/>
            <person name="Yanf M."/>
            <person name="Daum C."/>
            <person name="Ng V."/>
            <person name="Clum A."/>
            <person name="Ohm R."/>
            <person name="Martin F."/>
            <person name="Silar P."/>
            <person name="Natvig D."/>
            <person name="Lalanne C."/>
            <person name="Gautier V."/>
            <person name="Ament-Velasquez S.L."/>
            <person name="Kruys A."/>
            <person name="Hutchinson M.I."/>
            <person name="Powell A.J."/>
            <person name="Barry K."/>
            <person name="Miller A.N."/>
            <person name="Grigoriev I.V."/>
            <person name="Debuchy R."/>
            <person name="Gladieux P."/>
            <person name="Thoren M.H."/>
            <person name="Johannesson H."/>
        </authorList>
    </citation>
    <scope>NUCLEOTIDE SEQUENCE</scope>
    <source>
        <strain evidence="11">PSN293</strain>
    </source>
</reference>
<protein>
    <submittedName>
        <fullName evidence="11">Sodium/calcium exchanger protein-domain-containing protein</fullName>
    </submittedName>
</protein>
<feature type="transmembrane region" description="Helical" evidence="9">
    <location>
        <begin position="135"/>
        <end position="157"/>
    </location>
</feature>
<feature type="transmembrane region" description="Helical" evidence="9">
    <location>
        <begin position="590"/>
        <end position="612"/>
    </location>
</feature>
<reference evidence="11" key="1">
    <citation type="journal article" date="2023" name="Mol. Phylogenet. Evol.">
        <title>Genome-scale phylogeny and comparative genomics of the fungal order Sordariales.</title>
        <authorList>
            <person name="Hensen N."/>
            <person name="Bonometti L."/>
            <person name="Westerberg I."/>
            <person name="Brannstrom I.O."/>
            <person name="Guillou S."/>
            <person name="Cros-Aarteil S."/>
            <person name="Calhoun S."/>
            <person name="Haridas S."/>
            <person name="Kuo A."/>
            <person name="Mondo S."/>
            <person name="Pangilinan J."/>
            <person name="Riley R."/>
            <person name="LaButti K."/>
            <person name="Andreopoulos B."/>
            <person name="Lipzen A."/>
            <person name="Chen C."/>
            <person name="Yan M."/>
            <person name="Daum C."/>
            <person name="Ng V."/>
            <person name="Clum A."/>
            <person name="Steindorff A."/>
            <person name="Ohm R.A."/>
            <person name="Martin F."/>
            <person name="Silar P."/>
            <person name="Natvig D.O."/>
            <person name="Lalanne C."/>
            <person name="Gautier V."/>
            <person name="Ament-Velasquez S.L."/>
            <person name="Kruys A."/>
            <person name="Hutchinson M.I."/>
            <person name="Powell A.J."/>
            <person name="Barry K."/>
            <person name="Miller A.N."/>
            <person name="Grigoriev I.V."/>
            <person name="Debuchy R."/>
            <person name="Gladieux P."/>
            <person name="Hiltunen Thoren M."/>
            <person name="Johannesson H."/>
        </authorList>
    </citation>
    <scope>NUCLEOTIDE SEQUENCE</scope>
    <source>
        <strain evidence="11">PSN293</strain>
    </source>
</reference>
<evidence type="ECO:0000256" key="4">
    <source>
        <dbReference type="ARBA" id="ARBA00022692"/>
    </source>
</evidence>
<evidence type="ECO:0000256" key="6">
    <source>
        <dbReference type="ARBA" id="ARBA00023065"/>
    </source>
</evidence>
<feature type="transmembrane region" description="Helical" evidence="9">
    <location>
        <begin position="722"/>
        <end position="741"/>
    </location>
</feature>